<evidence type="ECO:0000259" key="4">
    <source>
        <dbReference type="PROSITE" id="PS50943"/>
    </source>
</evidence>
<dbReference type="EMBL" id="FLUO01000001">
    <property type="protein sequence ID" value="SBV93502.1"/>
    <property type="molecule type" value="Genomic_DNA"/>
</dbReference>
<accession>A0A212J1Z6</accession>
<keyword evidence="2" id="KW-0238">DNA-binding</keyword>
<dbReference type="PANTHER" id="PTHR40661">
    <property type="match status" value="1"/>
</dbReference>
<dbReference type="InterPro" id="IPR039418">
    <property type="entry name" value="LexA-like"/>
</dbReference>
<dbReference type="AlphaFoldDB" id="A0A212J1Z6"/>
<dbReference type="Gene3D" id="2.10.109.10">
    <property type="entry name" value="Umud Fragment, subunit A"/>
    <property type="match status" value="1"/>
</dbReference>
<dbReference type="PANTHER" id="PTHR40661:SF3">
    <property type="entry name" value="FELS-1 PROPHAGE TRANSCRIPTIONAL REGULATOR"/>
    <property type="match status" value="1"/>
</dbReference>
<feature type="domain" description="HTH cro/C1-type" evidence="4">
    <location>
        <begin position="23"/>
        <end position="61"/>
    </location>
</feature>
<dbReference type="CDD" id="cd00093">
    <property type="entry name" value="HTH_XRE"/>
    <property type="match status" value="1"/>
</dbReference>
<name>A0A212J1Z6_9PROT</name>
<dbReference type="SMART" id="SM00530">
    <property type="entry name" value="HTH_XRE"/>
    <property type="match status" value="1"/>
</dbReference>
<dbReference type="Pfam" id="PF01381">
    <property type="entry name" value="HTH_3"/>
    <property type="match status" value="1"/>
</dbReference>
<reference evidence="5" key="1">
    <citation type="submission" date="2016-04" db="EMBL/GenBank/DDBJ databases">
        <authorList>
            <person name="Evans L.H."/>
            <person name="Alamgir A."/>
            <person name="Owens N."/>
            <person name="Weber N.D."/>
            <person name="Virtaneva K."/>
            <person name="Barbian K."/>
            <person name="Babar A."/>
            <person name="Rosenke K."/>
        </authorList>
    </citation>
    <scope>NUCLEOTIDE SEQUENCE</scope>
    <source>
        <strain evidence="5">86</strain>
    </source>
</reference>
<dbReference type="PROSITE" id="PS50943">
    <property type="entry name" value="HTH_CROC1"/>
    <property type="match status" value="1"/>
</dbReference>
<keyword evidence="3" id="KW-0804">Transcription</keyword>
<evidence type="ECO:0000313" key="5">
    <source>
        <dbReference type="EMBL" id="SBV93502.1"/>
    </source>
</evidence>
<keyword evidence="1" id="KW-0805">Transcription regulation</keyword>
<dbReference type="InterPro" id="IPR010982">
    <property type="entry name" value="Lambda_DNA-bd_dom_sf"/>
</dbReference>
<dbReference type="GO" id="GO:0003677">
    <property type="term" value="F:DNA binding"/>
    <property type="evidence" value="ECO:0007669"/>
    <property type="project" value="UniProtKB-KW"/>
</dbReference>
<evidence type="ECO:0000256" key="2">
    <source>
        <dbReference type="ARBA" id="ARBA00023125"/>
    </source>
</evidence>
<dbReference type="InterPro" id="IPR015927">
    <property type="entry name" value="Peptidase_S24_S26A/B/C"/>
</dbReference>
<dbReference type="InterPro" id="IPR036286">
    <property type="entry name" value="LexA/Signal_pep-like_sf"/>
</dbReference>
<protein>
    <submittedName>
        <fullName evidence="5">Putative Phage repressor</fullName>
    </submittedName>
</protein>
<evidence type="ECO:0000256" key="3">
    <source>
        <dbReference type="ARBA" id="ARBA00023163"/>
    </source>
</evidence>
<dbReference type="InterPro" id="IPR001387">
    <property type="entry name" value="Cro/C1-type_HTH"/>
</dbReference>
<gene>
    <name evidence="5" type="ORF">KL86APRO_10392</name>
</gene>
<sequence length="202" mass="21242">MNDDGLGKRIRTAMGDESARSIARRADISDSTLRSILAGSRPTVDNLAALARALDVSLDWLATGADAGLAHGVRVPVYAGMDALADDAPPVDALVLPEDLTHAHLRCRDGAIVAAKVGDDAMTPGLAEGDLALVDRACGRIAHDGLYVMTFEGTALLRRIQRSGAALIVEADNPAFRAWTIEAARVAEVRVVGRVTGAVRRI</sequence>
<dbReference type="SUPFAM" id="SSF47413">
    <property type="entry name" value="lambda repressor-like DNA-binding domains"/>
    <property type="match status" value="1"/>
</dbReference>
<proteinExistence type="predicted"/>
<dbReference type="SUPFAM" id="SSF51306">
    <property type="entry name" value="LexA/Signal peptidase"/>
    <property type="match status" value="1"/>
</dbReference>
<evidence type="ECO:0000256" key="1">
    <source>
        <dbReference type="ARBA" id="ARBA00023015"/>
    </source>
</evidence>
<dbReference type="CDD" id="cd06529">
    <property type="entry name" value="S24_LexA-like"/>
    <property type="match status" value="1"/>
</dbReference>
<organism evidence="5">
    <name type="scientific">uncultured Alphaproteobacteria bacterium</name>
    <dbReference type="NCBI Taxonomy" id="91750"/>
    <lineage>
        <taxon>Bacteria</taxon>
        <taxon>Pseudomonadati</taxon>
        <taxon>Pseudomonadota</taxon>
        <taxon>Alphaproteobacteria</taxon>
        <taxon>environmental samples</taxon>
    </lineage>
</organism>
<dbReference type="Pfam" id="PF00717">
    <property type="entry name" value="Peptidase_S24"/>
    <property type="match status" value="1"/>
</dbReference>
<dbReference type="Gene3D" id="1.10.260.40">
    <property type="entry name" value="lambda repressor-like DNA-binding domains"/>
    <property type="match status" value="1"/>
</dbReference>